<comment type="pathway">
    <text evidence="2">Protein modification; protein ubiquitination.</text>
</comment>
<evidence type="ECO:0000256" key="12">
    <source>
        <dbReference type="SAM" id="Coils"/>
    </source>
</evidence>
<reference evidence="14" key="2">
    <citation type="submission" date="2025-09" db="UniProtKB">
        <authorList>
            <consortium name="Ensembl"/>
        </authorList>
    </citation>
    <scope>IDENTIFICATION</scope>
</reference>
<dbReference type="GO" id="GO:0051301">
    <property type="term" value="P:cell division"/>
    <property type="evidence" value="ECO:0007669"/>
    <property type="project" value="UniProtKB-KW"/>
</dbReference>
<reference evidence="14" key="1">
    <citation type="submission" date="2025-08" db="UniProtKB">
        <authorList>
            <consortium name="Ensembl"/>
        </authorList>
    </citation>
    <scope>IDENTIFICATION</scope>
</reference>
<evidence type="ECO:0000256" key="11">
    <source>
        <dbReference type="ARBA" id="ARBA00032907"/>
    </source>
</evidence>
<dbReference type="Pfam" id="PF10471">
    <property type="entry name" value="ANAPC_CDC26"/>
    <property type="match status" value="1"/>
</dbReference>
<dbReference type="PANTHER" id="PTHR28579">
    <property type="entry name" value="ANAPHASE-PROMOTING COMPLEX SUBUNIT CDC26"/>
    <property type="match status" value="1"/>
</dbReference>
<proteinExistence type="inferred from homology"/>
<keyword evidence="7" id="KW-0833">Ubl conjugation pathway</keyword>
<evidence type="ECO:0000256" key="3">
    <source>
        <dbReference type="ARBA" id="ARBA00007939"/>
    </source>
</evidence>
<comment type="subcellular location">
    <subcellularLocation>
        <location evidence="1">Nucleus</location>
    </subcellularLocation>
</comment>
<evidence type="ECO:0000256" key="9">
    <source>
        <dbReference type="ARBA" id="ARBA00023242"/>
    </source>
</evidence>
<evidence type="ECO:0000256" key="7">
    <source>
        <dbReference type="ARBA" id="ARBA00022786"/>
    </source>
</evidence>
<evidence type="ECO:0000256" key="8">
    <source>
        <dbReference type="ARBA" id="ARBA00023054"/>
    </source>
</evidence>
<evidence type="ECO:0000256" key="4">
    <source>
        <dbReference type="ARBA" id="ARBA00018549"/>
    </source>
</evidence>
<keyword evidence="15" id="KW-1185">Reference proteome</keyword>
<evidence type="ECO:0000256" key="13">
    <source>
        <dbReference type="SAM" id="MobiDB-lite"/>
    </source>
</evidence>
<name>A0A8B9PQD5_APTOW</name>
<dbReference type="Proteomes" id="UP000694424">
    <property type="component" value="Unplaced"/>
</dbReference>
<dbReference type="GO" id="GO:0005680">
    <property type="term" value="C:anaphase-promoting complex"/>
    <property type="evidence" value="ECO:0007669"/>
    <property type="project" value="InterPro"/>
</dbReference>
<feature type="coiled-coil region" evidence="12">
    <location>
        <begin position="86"/>
        <end position="113"/>
    </location>
</feature>
<dbReference type="PANTHER" id="PTHR28579:SF1">
    <property type="entry name" value="ANAPHASE-PROMOTING COMPLEX SUBUNIT CDC26"/>
    <property type="match status" value="1"/>
</dbReference>
<evidence type="ECO:0000313" key="14">
    <source>
        <dbReference type="Ensembl" id="ENSAOWP00000013815.1"/>
    </source>
</evidence>
<evidence type="ECO:0000256" key="6">
    <source>
        <dbReference type="ARBA" id="ARBA00022776"/>
    </source>
</evidence>
<protein>
    <recommendedName>
        <fullName evidence="4">Anaphase-promoting complex subunit CDC26</fullName>
    </recommendedName>
    <alternativeName>
        <fullName evidence="11">Cell division cycle protein 26 homolog</fullName>
    </alternativeName>
</protein>
<feature type="region of interest" description="Disordered" evidence="13">
    <location>
        <begin position="142"/>
        <end position="161"/>
    </location>
</feature>
<sequence>MLGGVPHPSPSGEGRGACREVCPWCPGDCGACREVCPWWEGSAGHAGRCGKRLGGARSRSLPVAAAEAERRRRRRRAMLRRKPTRLELKLDDIEEFESIRKDLESRKKQREEAEVAAAGEEAAIALGAEHKSREQLINDRIGYKPQPKAGGRAAHFGTFEF</sequence>
<evidence type="ECO:0000256" key="5">
    <source>
        <dbReference type="ARBA" id="ARBA00022618"/>
    </source>
</evidence>
<dbReference type="GO" id="GO:0031145">
    <property type="term" value="P:anaphase-promoting complex-dependent catabolic process"/>
    <property type="evidence" value="ECO:0007669"/>
    <property type="project" value="InterPro"/>
</dbReference>
<organism evidence="14 15">
    <name type="scientific">Apteryx owenii</name>
    <name type="common">Little spotted kiwi</name>
    <dbReference type="NCBI Taxonomy" id="8824"/>
    <lineage>
        <taxon>Eukaryota</taxon>
        <taxon>Metazoa</taxon>
        <taxon>Chordata</taxon>
        <taxon>Craniata</taxon>
        <taxon>Vertebrata</taxon>
        <taxon>Euteleostomi</taxon>
        <taxon>Archelosauria</taxon>
        <taxon>Archosauria</taxon>
        <taxon>Dinosauria</taxon>
        <taxon>Saurischia</taxon>
        <taxon>Theropoda</taxon>
        <taxon>Coelurosauria</taxon>
        <taxon>Aves</taxon>
        <taxon>Palaeognathae</taxon>
        <taxon>Apterygiformes</taxon>
        <taxon>Apterygidae</taxon>
        <taxon>Apteryx</taxon>
    </lineage>
</organism>
<evidence type="ECO:0000256" key="1">
    <source>
        <dbReference type="ARBA" id="ARBA00004123"/>
    </source>
</evidence>
<comment type="similarity">
    <text evidence="3">Belongs to the CDC26 family.</text>
</comment>
<evidence type="ECO:0000313" key="15">
    <source>
        <dbReference type="Proteomes" id="UP000694424"/>
    </source>
</evidence>
<keyword evidence="5" id="KW-0132">Cell division</keyword>
<evidence type="ECO:0000256" key="2">
    <source>
        <dbReference type="ARBA" id="ARBA00004906"/>
    </source>
</evidence>
<keyword evidence="9" id="KW-0539">Nucleus</keyword>
<accession>A0A8B9PQD5</accession>
<dbReference type="GO" id="GO:0070979">
    <property type="term" value="P:protein K11-linked ubiquitination"/>
    <property type="evidence" value="ECO:0007669"/>
    <property type="project" value="TreeGrafter"/>
</dbReference>
<dbReference type="GO" id="GO:0007346">
    <property type="term" value="P:regulation of mitotic cell cycle"/>
    <property type="evidence" value="ECO:0007669"/>
    <property type="project" value="TreeGrafter"/>
</dbReference>
<dbReference type="InterPro" id="IPR018860">
    <property type="entry name" value="APC_suCDC26"/>
</dbReference>
<keyword evidence="6" id="KW-0498">Mitosis</keyword>
<dbReference type="Ensembl" id="ENSAOWT00000015681.1">
    <property type="protein sequence ID" value="ENSAOWP00000013815.1"/>
    <property type="gene ID" value="ENSAOWG00000009426.1"/>
</dbReference>
<keyword evidence="8 12" id="KW-0175">Coiled coil</keyword>
<dbReference type="AlphaFoldDB" id="A0A8B9PQD5"/>
<evidence type="ECO:0000256" key="10">
    <source>
        <dbReference type="ARBA" id="ARBA00023306"/>
    </source>
</evidence>
<keyword evidence="10" id="KW-0131">Cell cycle</keyword>